<dbReference type="Pfam" id="PF25876">
    <property type="entry name" value="HH_MFP_RND"/>
    <property type="match status" value="1"/>
</dbReference>
<dbReference type="AlphaFoldDB" id="A0A7X0MPG9"/>
<keyword evidence="5" id="KW-0472">Membrane</keyword>
<evidence type="ECO:0000313" key="10">
    <source>
        <dbReference type="Proteomes" id="UP000585437"/>
    </source>
</evidence>
<comment type="similarity">
    <text evidence="2">Belongs to the membrane fusion protein (MFP) (TC 8.A.1) family.</text>
</comment>
<evidence type="ECO:0000256" key="2">
    <source>
        <dbReference type="ARBA" id="ARBA00009477"/>
    </source>
</evidence>
<evidence type="ECO:0000256" key="4">
    <source>
        <dbReference type="SAM" id="Coils"/>
    </source>
</evidence>
<dbReference type="Gene3D" id="2.40.30.170">
    <property type="match status" value="1"/>
</dbReference>
<feature type="domain" description="Multidrug resistance protein MdtA-like barrel-sandwich hybrid" evidence="7">
    <location>
        <begin position="88"/>
        <end position="240"/>
    </location>
</feature>
<evidence type="ECO:0000313" key="9">
    <source>
        <dbReference type="EMBL" id="MBB6506732.1"/>
    </source>
</evidence>
<accession>A0A7X0MPG9</accession>
<proteinExistence type="inferred from homology"/>
<evidence type="ECO:0000256" key="5">
    <source>
        <dbReference type="SAM" id="Phobius"/>
    </source>
</evidence>
<feature type="coiled-coil region" evidence="4">
    <location>
        <begin position="121"/>
        <end position="155"/>
    </location>
</feature>
<sequence>MNVQSTPPASRKQDAPDLAAILASSGKRKKRGRWFVWPLLILIAAAALLAYSYFGSSGPRYDYTTQAAKRGDLAVVVTATGSVQPTDQVDISSELSGTVRKVNVTYNSAVKAGDVLLELDTSKQEADVQSARAQLASAKANVLKAEAEAASAKISFDRLTALVANRISSQQDLDAARYAYESAVATKDINQAAILSAEASLRLAEVNLGKLTIVSPIDGIVLTREVDPGATVASSLNAPVLFTIAGDLKRMELQVSVDEADVGQVKDGQPARFSVDAYPERSFPATIETVRFASETVSNVVTYKAILTVDNADLLLRPGMTATSDITVQSVKDALLVPNAALRYSPAATARQRGNVLSRLFSPPRPARNRNRGEQAANNTRAVWVLRNGEAQRVPVETGPTDGQFTVLKSGEIRDGDELVTDAVARAQ</sequence>
<keyword evidence="5" id="KW-0812">Transmembrane</keyword>
<dbReference type="InterPro" id="IPR006143">
    <property type="entry name" value="RND_pump_MFP"/>
</dbReference>
<dbReference type="GO" id="GO:0016020">
    <property type="term" value="C:membrane"/>
    <property type="evidence" value="ECO:0007669"/>
    <property type="project" value="InterPro"/>
</dbReference>
<organism evidence="9 10">
    <name type="scientific">Rhizobium soli</name>
    <dbReference type="NCBI Taxonomy" id="424798"/>
    <lineage>
        <taxon>Bacteria</taxon>
        <taxon>Pseudomonadati</taxon>
        <taxon>Pseudomonadota</taxon>
        <taxon>Alphaproteobacteria</taxon>
        <taxon>Hyphomicrobiales</taxon>
        <taxon>Rhizobiaceae</taxon>
        <taxon>Rhizobium/Agrobacterium group</taxon>
        <taxon>Rhizobium</taxon>
    </lineage>
</organism>
<dbReference type="InterPro" id="IPR058625">
    <property type="entry name" value="MdtA-like_BSH"/>
</dbReference>
<keyword evidence="5" id="KW-1133">Transmembrane helix</keyword>
<feature type="transmembrane region" description="Helical" evidence="5">
    <location>
        <begin position="34"/>
        <end position="54"/>
    </location>
</feature>
<dbReference type="PANTHER" id="PTHR32347">
    <property type="entry name" value="EFFLUX SYSTEM COMPONENT YKNX-RELATED"/>
    <property type="match status" value="1"/>
</dbReference>
<comment type="subcellular location">
    <subcellularLocation>
        <location evidence="1">Cell envelope</location>
    </subcellularLocation>
</comment>
<dbReference type="EMBL" id="JACHBU010000001">
    <property type="protein sequence ID" value="MBB6506732.1"/>
    <property type="molecule type" value="Genomic_DNA"/>
</dbReference>
<dbReference type="InterPro" id="IPR058792">
    <property type="entry name" value="Beta-barrel_RND_2"/>
</dbReference>
<dbReference type="GO" id="GO:0022857">
    <property type="term" value="F:transmembrane transporter activity"/>
    <property type="evidence" value="ECO:0007669"/>
    <property type="project" value="InterPro"/>
</dbReference>
<dbReference type="SUPFAM" id="SSF111369">
    <property type="entry name" value="HlyD-like secretion proteins"/>
    <property type="match status" value="1"/>
</dbReference>
<evidence type="ECO:0000256" key="1">
    <source>
        <dbReference type="ARBA" id="ARBA00004196"/>
    </source>
</evidence>
<evidence type="ECO:0000259" key="6">
    <source>
        <dbReference type="Pfam" id="PF25876"/>
    </source>
</evidence>
<comment type="caution">
    <text evidence="9">The sequence shown here is derived from an EMBL/GenBank/DDBJ whole genome shotgun (WGS) entry which is preliminary data.</text>
</comment>
<dbReference type="NCBIfam" id="TIGR01730">
    <property type="entry name" value="RND_mfp"/>
    <property type="match status" value="1"/>
</dbReference>
<evidence type="ECO:0000259" key="8">
    <source>
        <dbReference type="Pfam" id="PF25954"/>
    </source>
</evidence>
<dbReference type="InterPro" id="IPR058624">
    <property type="entry name" value="MdtA-like_HH"/>
</dbReference>
<dbReference type="Proteomes" id="UP000585437">
    <property type="component" value="Unassembled WGS sequence"/>
</dbReference>
<dbReference type="GO" id="GO:0030313">
    <property type="term" value="C:cell envelope"/>
    <property type="evidence" value="ECO:0007669"/>
    <property type="project" value="UniProtKB-SubCell"/>
</dbReference>
<feature type="domain" description="CusB-like beta-barrel" evidence="8">
    <location>
        <begin position="253"/>
        <end position="327"/>
    </location>
</feature>
<name>A0A7X0MPG9_9HYPH</name>
<dbReference type="PANTHER" id="PTHR32347:SF14">
    <property type="entry name" value="EFFLUX SYSTEM COMPONENT YKNX-RELATED"/>
    <property type="match status" value="1"/>
</dbReference>
<reference evidence="9 10" key="1">
    <citation type="submission" date="2020-08" db="EMBL/GenBank/DDBJ databases">
        <title>The Agave Microbiome: Exploring the role of microbial communities in plant adaptations to desert environments.</title>
        <authorList>
            <person name="Partida-Martinez L.P."/>
        </authorList>
    </citation>
    <scope>NUCLEOTIDE SEQUENCE [LARGE SCALE GENOMIC DNA]</scope>
    <source>
        <strain evidence="9 10">AS3.12</strain>
    </source>
</reference>
<feature type="domain" description="Multidrug resistance protein MdtA-like alpha-helical hairpin" evidence="6">
    <location>
        <begin position="134"/>
        <end position="202"/>
    </location>
</feature>
<dbReference type="InterPro" id="IPR050465">
    <property type="entry name" value="UPF0194_transport"/>
</dbReference>
<dbReference type="Pfam" id="PF25917">
    <property type="entry name" value="BSH_RND"/>
    <property type="match status" value="1"/>
</dbReference>
<keyword evidence="10" id="KW-1185">Reference proteome</keyword>
<dbReference type="RefSeq" id="WP_184653209.1">
    <property type="nucleotide sequence ID" value="NZ_JACHBU010000001.1"/>
</dbReference>
<gene>
    <name evidence="9" type="ORF">F4695_000051</name>
</gene>
<dbReference type="Pfam" id="PF25954">
    <property type="entry name" value="Beta-barrel_RND_2"/>
    <property type="match status" value="1"/>
</dbReference>
<keyword evidence="3 4" id="KW-0175">Coiled coil</keyword>
<evidence type="ECO:0000259" key="7">
    <source>
        <dbReference type="Pfam" id="PF25917"/>
    </source>
</evidence>
<dbReference type="Gene3D" id="2.40.50.100">
    <property type="match status" value="1"/>
</dbReference>
<protein>
    <submittedName>
        <fullName evidence="9">HlyD family secretion protein</fullName>
    </submittedName>
</protein>
<evidence type="ECO:0000256" key="3">
    <source>
        <dbReference type="ARBA" id="ARBA00023054"/>
    </source>
</evidence>
<dbReference type="Gene3D" id="1.10.287.470">
    <property type="entry name" value="Helix hairpin bin"/>
    <property type="match status" value="1"/>
</dbReference>